<feature type="domain" description="FAD-binding oxidoreductase/transferase type 4 C-terminal" evidence="6">
    <location>
        <begin position="216"/>
        <end position="458"/>
    </location>
</feature>
<evidence type="ECO:0000313" key="8">
    <source>
        <dbReference type="Proteomes" id="UP000825123"/>
    </source>
</evidence>
<keyword evidence="2" id="KW-0285">Flavoprotein</keyword>
<dbReference type="GO" id="GO:0050660">
    <property type="term" value="F:flavin adenine dinucleotide binding"/>
    <property type="evidence" value="ECO:0007669"/>
    <property type="project" value="InterPro"/>
</dbReference>
<dbReference type="SUPFAM" id="SSF56176">
    <property type="entry name" value="FAD-binding/transporter-associated domain-like"/>
    <property type="match status" value="1"/>
</dbReference>
<dbReference type="AlphaFoldDB" id="A0A8D5ZIG4"/>
<dbReference type="InterPro" id="IPR016164">
    <property type="entry name" value="FAD-linked_Oxase-like_C"/>
</dbReference>
<evidence type="ECO:0000256" key="3">
    <source>
        <dbReference type="ARBA" id="ARBA00022827"/>
    </source>
</evidence>
<dbReference type="SUPFAM" id="SSF55103">
    <property type="entry name" value="FAD-linked oxidases, C-terminal domain"/>
    <property type="match status" value="1"/>
</dbReference>
<dbReference type="Pfam" id="PF13534">
    <property type="entry name" value="Fer4_17"/>
    <property type="match status" value="1"/>
</dbReference>
<evidence type="ECO:0000313" key="7">
    <source>
        <dbReference type="EMBL" id="BCU69272.1"/>
    </source>
</evidence>
<dbReference type="RefSeq" id="WP_221289319.1">
    <property type="nucleotide sequence ID" value="NZ_AP024597.1"/>
</dbReference>
<dbReference type="GO" id="GO:0004458">
    <property type="term" value="F:D-lactate dehydrogenase (cytochrome) activity"/>
    <property type="evidence" value="ECO:0007669"/>
    <property type="project" value="TreeGrafter"/>
</dbReference>
<dbReference type="PANTHER" id="PTHR11748:SF118">
    <property type="entry name" value="ALKYLDIHYDROXYACETONEPHOSPHATE SYNTHASE (PRECURSOR)"/>
    <property type="match status" value="1"/>
</dbReference>
<evidence type="ECO:0000256" key="4">
    <source>
        <dbReference type="ARBA" id="ARBA00023002"/>
    </source>
</evidence>
<evidence type="ECO:0000259" key="6">
    <source>
        <dbReference type="Pfam" id="PF02913"/>
    </source>
</evidence>
<dbReference type="GO" id="GO:0051536">
    <property type="term" value="F:iron-sulfur cluster binding"/>
    <property type="evidence" value="ECO:0007669"/>
    <property type="project" value="InterPro"/>
</dbReference>
<gene>
    <name evidence="7" type="ORF">KN1_05690</name>
</gene>
<dbReference type="Pfam" id="PF01565">
    <property type="entry name" value="FAD_binding_4"/>
    <property type="match status" value="1"/>
</dbReference>
<dbReference type="Proteomes" id="UP000825123">
    <property type="component" value="Chromosome"/>
</dbReference>
<keyword evidence="8" id="KW-1185">Reference proteome</keyword>
<name>A0A8D5ZIG4_9CREN</name>
<dbReference type="EMBL" id="AP024597">
    <property type="protein sequence ID" value="BCU69272.1"/>
    <property type="molecule type" value="Genomic_DNA"/>
</dbReference>
<dbReference type="PANTHER" id="PTHR11748">
    <property type="entry name" value="D-LACTATE DEHYDROGENASE"/>
    <property type="match status" value="1"/>
</dbReference>
<dbReference type="InterPro" id="IPR017900">
    <property type="entry name" value="4Fe4S_Fe_S_CS"/>
</dbReference>
<evidence type="ECO:0000256" key="1">
    <source>
        <dbReference type="ARBA" id="ARBA00001974"/>
    </source>
</evidence>
<organism evidence="7 8">
    <name type="scientific">Stygiolobus caldivivus</name>
    <dbReference type="NCBI Taxonomy" id="2824673"/>
    <lineage>
        <taxon>Archaea</taxon>
        <taxon>Thermoproteota</taxon>
        <taxon>Thermoprotei</taxon>
        <taxon>Sulfolobales</taxon>
        <taxon>Sulfolobaceae</taxon>
        <taxon>Stygiolobus</taxon>
    </lineage>
</organism>
<keyword evidence="4" id="KW-0560">Oxidoreductase</keyword>
<dbReference type="GeneID" id="66162323"/>
<protein>
    <submittedName>
        <fullName evidence="7">FAD-linked oxidase</fullName>
    </submittedName>
</protein>
<dbReference type="InterPro" id="IPR036318">
    <property type="entry name" value="FAD-bd_PCMH-like_sf"/>
</dbReference>
<reference evidence="7 8" key="1">
    <citation type="submission" date="2021-04" db="EMBL/GenBank/DDBJ databases">
        <title>Complete genome sequence of Stygiolobus sp. KN-1.</title>
        <authorList>
            <person name="Nakamura K."/>
            <person name="Sakai H."/>
            <person name="Kurosawa N."/>
        </authorList>
    </citation>
    <scope>NUCLEOTIDE SEQUENCE [LARGE SCALE GENOMIC DNA]</scope>
    <source>
        <strain evidence="7 8">KN-1</strain>
    </source>
</reference>
<dbReference type="PROSITE" id="PS00198">
    <property type="entry name" value="4FE4S_FER_1"/>
    <property type="match status" value="2"/>
</dbReference>
<keyword evidence="3" id="KW-0274">FAD</keyword>
<sequence>MGIREELESRFGNNFSDSITERFSHSADMGFVPQLVWSGGLKLNLIPDYVVYPTSIEDVVDLVKIALKYKVPIIPYGRATNRYGNAIPVDGGIIVDFAKMDKVEIDEVNSQAISEPGATWKLVDLAAQSKGLQLRTFPSSYDSTVGGGVAGDALGIGSYEYGFISDNVSFVDMINPKGEIVRLEGSNLALVSGAEGITGIIVRAGIKLRKYAPTEAIVLAFNSFEDAIKAVGEFYREVIPAWHVQVRGPSISTNIVDRFNAKLSRGKWNMIIMYPSTRSTLVEPKIYRIAQMFNSEIYEGEWTGWWSFNHGVVAALRSKGLLIHQHGLIHYTKLGELVNELKGFLGELGKLEPNAGFDLDIDLEKREVLLVNAFTEVSLKNEDKKIIYDLAKNTLMMDSFIKVGGALLSVGIFAHKYAKNRLSAMGKTFQQLGIDRYEVIKKYKEEMDPEEIFNPGKVLDPKKRGKVVLEIVGKQQEALRFRFGIGFAKAITPGGEVNGFTYVKRYLDIFTDYAMQCIDCAMCVTVCPQFKLIPQTPYAPKGMFDFVKGAITYYHLKGGVDITDDAIVELSGCHKCGLCDGVCPAKIPISSLLVRLNGIVAKKMPEEPPVDVPLLQDPELKSVNDSSSDIVLWVGRNLVENPNVAITVLRLLKLLGAKVRVVGTTYDSGFMDYISGGEKLNEKMEKNKSILSTAVEVITISPEDYRVFSEAYKDYSNMNSMRVGFEVSPIELRLLKSLQIDGNGEEIYLHAACFATPYVGEIVKRLTDLGFRVKKVEGCSGAILEKNLGKRADKMARALGAKYPMLITLCPLAALKFKENGVPSKTLVEFVAEKVGLTPVVSTSMKVKLELSDTEKQDLKNSITTSIIKSLSSKSSIIADTVTFTSSGIDEYKKIIENVVIEALNEAGNGIRTYIKKLIDNKKSQGASYDDIVNYLSTLIREISSIISTMPLDPIVDVVVNQVKGLTTEQFDEGVLKQTLVLLVRENERVIKEKATTLTADATS</sequence>
<dbReference type="Gene3D" id="3.30.465.10">
    <property type="match status" value="1"/>
</dbReference>
<dbReference type="KEGG" id="csty:KN1_05690"/>
<dbReference type="GO" id="GO:0008720">
    <property type="term" value="F:D-lactate dehydrogenase (NAD+) activity"/>
    <property type="evidence" value="ECO:0007669"/>
    <property type="project" value="TreeGrafter"/>
</dbReference>
<dbReference type="InterPro" id="IPR009051">
    <property type="entry name" value="Helical_ferredxn"/>
</dbReference>
<dbReference type="Pfam" id="PF02913">
    <property type="entry name" value="FAD-oxidase_C"/>
    <property type="match status" value="1"/>
</dbReference>
<proteinExistence type="predicted"/>
<accession>A0A8D5ZIG4</accession>
<dbReference type="Gene3D" id="1.10.1060.10">
    <property type="entry name" value="Alpha-helical ferredoxin"/>
    <property type="match status" value="1"/>
</dbReference>
<dbReference type="GO" id="GO:1903457">
    <property type="term" value="P:lactate catabolic process"/>
    <property type="evidence" value="ECO:0007669"/>
    <property type="project" value="TreeGrafter"/>
</dbReference>
<dbReference type="SUPFAM" id="SSF46548">
    <property type="entry name" value="alpha-helical ferredoxin"/>
    <property type="match status" value="1"/>
</dbReference>
<evidence type="ECO:0000259" key="5">
    <source>
        <dbReference type="Pfam" id="PF01565"/>
    </source>
</evidence>
<dbReference type="InterPro" id="IPR004113">
    <property type="entry name" value="FAD-bd_oxidored_4_C"/>
</dbReference>
<dbReference type="InterPro" id="IPR006094">
    <property type="entry name" value="Oxid_FAD_bind_N"/>
</dbReference>
<feature type="domain" description="FAD linked oxidase N-terminal" evidence="5">
    <location>
        <begin position="47"/>
        <end position="183"/>
    </location>
</feature>
<comment type="cofactor">
    <cofactor evidence="1">
        <name>FAD</name>
        <dbReference type="ChEBI" id="CHEBI:57692"/>
    </cofactor>
</comment>
<dbReference type="InterPro" id="IPR016169">
    <property type="entry name" value="FAD-bd_PCMH_sub2"/>
</dbReference>
<evidence type="ECO:0000256" key="2">
    <source>
        <dbReference type="ARBA" id="ARBA00022630"/>
    </source>
</evidence>